<evidence type="ECO:0000256" key="6">
    <source>
        <dbReference type="ARBA" id="ARBA00023235"/>
    </source>
</evidence>
<keyword evidence="4 7" id="KW-0479">Metal-binding</keyword>
<feature type="domain" description="Alpha-D-phosphohexomutase C-terminal" evidence="8">
    <location>
        <begin position="520"/>
        <end position="565"/>
    </location>
</feature>
<evidence type="ECO:0000313" key="13">
    <source>
        <dbReference type="Proteomes" id="UP001056426"/>
    </source>
</evidence>
<accession>A0A9J6ZLD7</accession>
<dbReference type="GO" id="GO:0008973">
    <property type="term" value="F:phosphopentomutase activity"/>
    <property type="evidence" value="ECO:0007669"/>
    <property type="project" value="TreeGrafter"/>
</dbReference>
<feature type="domain" description="Alpha-D-phosphohexomutase alpha/beta/alpha" evidence="9">
    <location>
        <begin position="49"/>
        <end position="187"/>
    </location>
</feature>
<dbReference type="SUPFAM" id="SSF53738">
    <property type="entry name" value="Phosphoglucomutase, first 3 domains"/>
    <property type="match status" value="3"/>
</dbReference>
<evidence type="ECO:0000259" key="9">
    <source>
        <dbReference type="Pfam" id="PF02878"/>
    </source>
</evidence>
<dbReference type="InterPro" id="IPR016066">
    <property type="entry name" value="A-D-PHexomutase_CS"/>
</dbReference>
<dbReference type="Pfam" id="PF02879">
    <property type="entry name" value="PGM_PMM_II"/>
    <property type="match status" value="1"/>
</dbReference>
<evidence type="ECO:0000256" key="3">
    <source>
        <dbReference type="ARBA" id="ARBA00022553"/>
    </source>
</evidence>
<gene>
    <name evidence="12" type="ORF">M9189_06630</name>
</gene>
<evidence type="ECO:0000256" key="1">
    <source>
        <dbReference type="ARBA" id="ARBA00001946"/>
    </source>
</evidence>
<dbReference type="AlphaFoldDB" id="A0A9J6ZLD7"/>
<dbReference type="EMBL" id="CP098400">
    <property type="protein sequence ID" value="URW78537.1"/>
    <property type="molecule type" value="Genomic_DNA"/>
</dbReference>
<name>A0A9J6ZLD7_9BACT</name>
<comment type="cofactor">
    <cofactor evidence="1">
        <name>Mg(2+)</name>
        <dbReference type="ChEBI" id="CHEBI:18420"/>
    </cofactor>
</comment>
<dbReference type="Proteomes" id="UP001056426">
    <property type="component" value="Chromosome"/>
</dbReference>
<reference evidence="12" key="2">
    <citation type="submission" date="2022-06" db="EMBL/GenBank/DDBJ databases">
        <title>Xiashengella guii gen. nov. sp. nov., a bacterium isolated form anaerobic digestion tank.</title>
        <authorList>
            <person name="Huang H."/>
        </authorList>
    </citation>
    <scope>NUCLEOTIDE SEQUENCE</scope>
    <source>
        <strain evidence="12">Ai-910</strain>
    </source>
</reference>
<reference evidence="12" key="1">
    <citation type="submission" date="2022-05" db="EMBL/GenBank/DDBJ databases">
        <authorList>
            <person name="Sun X."/>
        </authorList>
    </citation>
    <scope>NUCLEOTIDE SEQUENCE</scope>
    <source>
        <strain evidence="12">Ai-910</strain>
    </source>
</reference>
<comment type="similarity">
    <text evidence="2 7">Belongs to the phosphohexose mutase family.</text>
</comment>
<dbReference type="Gene3D" id="3.30.310.50">
    <property type="entry name" value="Alpha-D-phosphohexomutase, C-terminal domain"/>
    <property type="match status" value="1"/>
</dbReference>
<keyword evidence="6" id="KW-0413">Isomerase</keyword>
<dbReference type="PRINTS" id="PR00509">
    <property type="entry name" value="PGMPMM"/>
</dbReference>
<dbReference type="KEGG" id="alkq:M9189_06630"/>
<dbReference type="InterPro" id="IPR036900">
    <property type="entry name" value="A-D-PHexomutase_C_sf"/>
</dbReference>
<dbReference type="Pfam" id="PF02878">
    <property type="entry name" value="PGM_PMM_I"/>
    <property type="match status" value="1"/>
</dbReference>
<dbReference type="CDD" id="cd05799">
    <property type="entry name" value="PGM2"/>
    <property type="match status" value="1"/>
</dbReference>
<evidence type="ECO:0000313" key="12">
    <source>
        <dbReference type="EMBL" id="URW78537.1"/>
    </source>
</evidence>
<dbReference type="SUPFAM" id="SSF55957">
    <property type="entry name" value="Phosphoglucomutase, C-terminal domain"/>
    <property type="match status" value="1"/>
</dbReference>
<dbReference type="RefSeq" id="WP_250721901.1">
    <property type="nucleotide sequence ID" value="NZ_CP098400.1"/>
</dbReference>
<sequence>MEDILSLVRKKAQSWLGEEYDEATRAEVKRMLDNPDTTELIDSFYKDLEFGTGGLRGIMGAGSNRVNIYTIGAATQGLANYINKEFANLPEKKVVIGHDCRNNSRLFAEKAAGIFAANGIIAYLFDELRPTPEVSFAIRHLKCQSGIVITASHNPKEYNGYKVYWNDGAQIVAPHDNNIIEEVRSVSSVKQIKFDGNKELIRMADKSVDQAFIDAVRSIALNPDVITQQKDMKIVFSPIHGATYKMVPEALRQLGFTNVITVPEQMVVSGNFPTVESPNPEETAALRLAIEKAIAEGADLVAASDPDGDRLGIAIRNDKGEFIPVNGNQTAALLTWYMVSQWKQRGLLKGNEFIVKTIVTSELLKEIAEKNGVEYFDTYTGFKWIASVIREQEGTKKYICGGEESYGFLPGDYVRDKDSVGSISMIAEIAAWARSNGRSVYELLQDIYTEYGFSQERLISVVRKGKSGADEINAMMKQFRENPPKTLGGSRVSLIKDYSVLKATNPITGEVKVIDLPAYSNVLQFFTEEGAKVSVRPSGTEPKIKFYFEVKVPMKGREEFAKAVDEGNMKIDHIVADLKLN</sequence>
<feature type="domain" description="Alpha-D-phosphohexomutase alpha/beta/alpha" evidence="10">
    <location>
        <begin position="211"/>
        <end position="316"/>
    </location>
</feature>
<dbReference type="PANTHER" id="PTHR45745:SF1">
    <property type="entry name" value="PHOSPHOGLUCOMUTASE 2B-RELATED"/>
    <property type="match status" value="1"/>
</dbReference>
<dbReference type="PROSITE" id="PS00710">
    <property type="entry name" value="PGM_PMM"/>
    <property type="match status" value="1"/>
</dbReference>
<protein>
    <submittedName>
        <fullName evidence="12">Phospho-sugar mutase</fullName>
    </submittedName>
</protein>
<dbReference type="InterPro" id="IPR005841">
    <property type="entry name" value="Alpha-D-phosphohexomutase_SF"/>
</dbReference>
<dbReference type="GO" id="GO:0005975">
    <property type="term" value="P:carbohydrate metabolic process"/>
    <property type="evidence" value="ECO:0007669"/>
    <property type="project" value="InterPro"/>
</dbReference>
<proteinExistence type="inferred from homology"/>
<keyword evidence="13" id="KW-1185">Reference proteome</keyword>
<evidence type="ECO:0000259" key="10">
    <source>
        <dbReference type="Pfam" id="PF02879"/>
    </source>
</evidence>
<dbReference type="InterPro" id="IPR005843">
    <property type="entry name" value="A-D-PHexomutase_C"/>
</dbReference>
<dbReference type="InterPro" id="IPR005844">
    <property type="entry name" value="A-D-PHexomutase_a/b/a-I"/>
</dbReference>
<dbReference type="PANTHER" id="PTHR45745">
    <property type="entry name" value="PHOSPHOMANNOMUTASE 45A"/>
    <property type="match status" value="1"/>
</dbReference>
<dbReference type="Pfam" id="PF02880">
    <property type="entry name" value="PGM_PMM_III"/>
    <property type="match status" value="1"/>
</dbReference>
<evidence type="ECO:0000256" key="4">
    <source>
        <dbReference type="ARBA" id="ARBA00022723"/>
    </source>
</evidence>
<keyword evidence="3" id="KW-0597">Phosphoprotein</keyword>
<evidence type="ECO:0000256" key="5">
    <source>
        <dbReference type="ARBA" id="ARBA00022842"/>
    </source>
</evidence>
<dbReference type="InterPro" id="IPR016055">
    <property type="entry name" value="A-D-PHexomutase_a/b/a-I/II/III"/>
</dbReference>
<keyword evidence="5 7" id="KW-0460">Magnesium</keyword>
<feature type="domain" description="Alpha-D-phosphohexomutase alpha/beta/alpha" evidence="11">
    <location>
        <begin position="326"/>
        <end position="451"/>
    </location>
</feature>
<dbReference type="InterPro" id="IPR005846">
    <property type="entry name" value="A-D-PHexomutase_a/b/a-III"/>
</dbReference>
<dbReference type="GO" id="GO:0006166">
    <property type="term" value="P:purine ribonucleoside salvage"/>
    <property type="evidence" value="ECO:0007669"/>
    <property type="project" value="TreeGrafter"/>
</dbReference>
<evidence type="ECO:0000259" key="11">
    <source>
        <dbReference type="Pfam" id="PF02880"/>
    </source>
</evidence>
<evidence type="ECO:0000256" key="7">
    <source>
        <dbReference type="RuleBase" id="RU004326"/>
    </source>
</evidence>
<dbReference type="GO" id="GO:0000287">
    <property type="term" value="F:magnesium ion binding"/>
    <property type="evidence" value="ECO:0007669"/>
    <property type="project" value="InterPro"/>
</dbReference>
<evidence type="ECO:0000256" key="2">
    <source>
        <dbReference type="ARBA" id="ARBA00010231"/>
    </source>
</evidence>
<dbReference type="InterPro" id="IPR005845">
    <property type="entry name" value="A-D-PHexomutase_a/b/a-II"/>
</dbReference>
<evidence type="ECO:0000259" key="8">
    <source>
        <dbReference type="Pfam" id="PF00408"/>
    </source>
</evidence>
<dbReference type="Gene3D" id="3.40.120.10">
    <property type="entry name" value="Alpha-D-Glucose-1,6-Bisphosphate, subunit A, domain 3"/>
    <property type="match status" value="3"/>
</dbReference>
<dbReference type="Pfam" id="PF00408">
    <property type="entry name" value="PGM_PMM_IV"/>
    <property type="match status" value="1"/>
</dbReference>
<organism evidence="12 13">
    <name type="scientific">Xiashengella succiniciproducens</name>
    <dbReference type="NCBI Taxonomy" id="2949635"/>
    <lineage>
        <taxon>Bacteria</taxon>
        <taxon>Pseudomonadati</taxon>
        <taxon>Bacteroidota</taxon>
        <taxon>Bacteroidia</taxon>
        <taxon>Marinilabiliales</taxon>
        <taxon>Marinilabiliaceae</taxon>
        <taxon>Xiashengella</taxon>
    </lineage>
</organism>